<dbReference type="Proteomes" id="UP000004067">
    <property type="component" value="Unassembled WGS sequence"/>
</dbReference>
<dbReference type="EMBL" id="AFHQ01000033">
    <property type="protein sequence ID" value="EGK59716.1"/>
    <property type="molecule type" value="Genomic_DNA"/>
</dbReference>
<sequence length="126" mass="14816">MKNAMQLKSAISKIAKEKHIPAQLVMQNYMLERLLERISRSKYQGNFILKGHEIDRDILRKALSETAKKRHSDDLIPQYRSIVEQVVKSTAMLQHWKTYQRDYEYARGVEFSSACETIINIMDSIR</sequence>
<comment type="caution">
    <text evidence="1">The sequence shown here is derived from an EMBL/GenBank/DDBJ whole genome shotgun (WGS) entry which is preliminary data.</text>
</comment>
<evidence type="ECO:0000313" key="2">
    <source>
        <dbReference type="Proteomes" id="UP000004067"/>
    </source>
</evidence>
<proteinExistence type="predicted"/>
<dbReference type="STRING" id="888060.HMPREF9081_1311"/>
<reference evidence="1 2" key="1">
    <citation type="submission" date="2011-04" db="EMBL/GenBank/DDBJ databases">
        <authorList>
            <person name="Muzny D."/>
            <person name="Qin X."/>
            <person name="Deng J."/>
            <person name="Jiang H."/>
            <person name="Liu Y."/>
            <person name="Qu J."/>
            <person name="Song X.-Z."/>
            <person name="Zhang L."/>
            <person name="Thornton R."/>
            <person name="Coyle M."/>
            <person name="Francisco L."/>
            <person name="Jackson L."/>
            <person name="Javaid M."/>
            <person name="Korchina V."/>
            <person name="Kovar C."/>
            <person name="Mata R."/>
            <person name="Mathew T."/>
            <person name="Ngo R."/>
            <person name="Nguyen L."/>
            <person name="Nguyen N."/>
            <person name="Okwuonu G."/>
            <person name="Ongeri F."/>
            <person name="Pham C."/>
            <person name="Simmons D."/>
            <person name="Wilczek-Boney K."/>
            <person name="Hale W."/>
            <person name="Jakkamsetti A."/>
            <person name="Pham P."/>
            <person name="Ruth R."/>
            <person name="San Lucas F."/>
            <person name="Warren J."/>
            <person name="Zhang J."/>
            <person name="Zhao Z."/>
            <person name="Zhou C."/>
            <person name="Zhu D."/>
            <person name="Lee S."/>
            <person name="Bess C."/>
            <person name="Blankenburg K."/>
            <person name="Forbes L."/>
            <person name="Fu Q."/>
            <person name="Gubbala S."/>
            <person name="Hirani K."/>
            <person name="Jayaseelan J.C."/>
            <person name="Lara F."/>
            <person name="Munidasa M."/>
            <person name="Palculict T."/>
            <person name="Patil S."/>
            <person name="Pu L.-L."/>
            <person name="Saada N."/>
            <person name="Tang L."/>
            <person name="Weissenberger G."/>
            <person name="Zhu Y."/>
            <person name="Hemphill L."/>
            <person name="Shang Y."/>
            <person name="Youmans B."/>
            <person name="Ayvaz T."/>
            <person name="Ross M."/>
            <person name="Santibanez J."/>
            <person name="Aqrawi P."/>
            <person name="Gross S."/>
            <person name="Joshi V."/>
            <person name="Fowler G."/>
            <person name="Nazareth L."/>
            <person name="Reid J."/>
            <person name="Worley K."/>
            <person name="Petrosino J."/>
            <person name="Highlander S."/>
            <person name="Gibbs R."/>
        </authorList>
    </citation>
    <scope>NUCLEOTIDE SEQUENCE [LARGE SCALE GENOMIC DNA]</scope>
    <source>
        <strain evidence="1 2">DSM 2778</strain>
    </source>
</reference>
<keyword evidence="2" id="KW-1185">Reference proteome</keyword>
<dbReference type="RefSeq" id="WP_006306267.1">
    <property type="nucleotide sequence ID" value="NZ_GL892076.1"/>
</dbReference>
<dbReference type="eggNOG" id="COG2253">
    <property type="taxonomic scope" value="Bacteria"/>
</dbReference>
<dbReference type="AlphaFoldDB" id="F5RM25"/>
<organism evidence="1 2">
    <name type="scientific">Centipeda periodontii DSM 2778</name>
    <dbReference type="NCBI Taxonomy" id="888060"/>
    <lineage>
        <taxon>Bacteria</taxon>
        <taxon>Bacillati</taxon>
        <taxon>Bacillota</taxon>
        <taxon>Negativicutes</taxon>
        <taxon>Selenomonadales</taxon>
        <taxon>Selenomonadaceae</taxon>
        <taxon>Centipeda</taxon>
    </lineage>
</organism>
<gene>
    <name evidence="1" type="ORF">HMPREF9081_1311</name>
</gene>
<evidence type="ECO:0000313" key="1">
    <source>
        <dbReference type="EMBL" id="EGK59716.1"/>
    </source>
</evidence>
<accession>F5RM25</accession>
<dbReference type="HOGENOM" id="CLU_2022926_0_0_9"/>
<protein>
    <submittedName>
        <fullName evidence="1">Uncharacterized protein</fullName>
    </submittedName>
</protein>
<name>F5RM25_9FIRM</name>